<dbReference type="Gene3D" id="3.30.70.60">
    <property type="match status" value="1"/>
</dbReference>
<feature type="compositionally biased region" description="Basic and acidic residues" evidence="1">
    <location>
        <begin position="95"/>
        <end position="107"/>
    </location>
</feature>
<gene>
    <name evidence="2" type="ORF">SCARUB_01590</name>
</gene>
<name>A0A1E3XCE7_9BACT</name>
<proteinExistence type="predicted"/>
<organism evidence="2 3">
    <name type="scientific">Candidatus Scalindua rubra</name>
    <dbReference type="NCBI Taxonomy" id="1872076"/>
    <lineage>
        <taxon>Bacteria</taxon>
        <taxon>Pseudomonadati</taxon>
        <taxon>Planctomycetota</taxon>
        <taxon>Candidatus Brocadiia</taxon>
        <taxon>Candidatus Brocadiales</taxon>
        <taxon>Candidatus Scalinduaceae</taxon>
        <taxon>Candidatus Scalindua</taxon>
    </lineage>
</organism>
<dbReference type="AlphaFoldDB" id="A0A1E3XCE7"/>
<evidence type="ECO:0000313" key="2">
    <source>
        <dbReference type="EMBL" id="ODS33269.1"/>
    </source>
</evidence>
<sequence>MLYYDPSQKKITAMRKEIAEKDKKIKIALMKAPLVKKLKKEITELEKQLNTFRVKVATSGEIIPLVKTIEDEAQRLDLKVINMSTSVHKPPPPPKPKEGDSKSKEQVSKVQTPTYIRVSFDIDIQGNYDKVEDFIKTLHNLETFIVIEKLNIVSDEKLYPRLESKVVMNVFTKKEVDNSNIDK</sequence>
<reference evidence="2 3" key="1">
    <citation type="submission" date="2016-07" db="EMBL/GenBank/DDBJ databases">
        <title>Draft genome of Scalindua rubra, obtained from a brine-seawater interface in the Red Sea, sheds light on salt adaptation in anammox bacteria.</title>
        <authorList>
            <person name="Speth D.R."/>
            <person name="Lagkouvardos I."/>
            <person name="Wang Y."/>
            <person name="Qian P.-Y."/>
            <person name="Dutilh B.E."/>
            <person name="Jetten M.S."/>
        </authorList>
    </citation>
    <scope>NUCLEOTIDE SEQUENCE [LARGE SCALE GENOMIC DNA]</scope>
    <source>
        <strain evidence="2">BSI-1</strain>
    </source>
</reference>
<evidence type="ECO:0000256" key="1">
    <source>
        <dbReference type="SAM" id="MobiDB-lite"/>
    </source>
</evidence>
<dbReference type="InterPro" id="IPR014717">
    <property type="entry name" value="Transl_elong_EF1B/ribsomal_bS6"/>
</dbReference>
<accession>A0A1E3XCE7</accession>
<protein>
    <submittedName>
        <fullName evidence="2">Pilus assembly protein, PilO</fullName>
    </submittedName>
</protein>
<feature type="region of interest" description="Disordered" evidence="1">
    <location>
        <begin position="82"/>
        <end position="108"/>
    </location>
</feature>
<evidence type="ECO:0000313" key="3">
    <source>
        <dbReference type="Proteomes" id="UP000094056"/>
    </source>
</evidence>
<comment type="caution">
    <text evidence="2">The sequence shown here is derived from an EMBL/GenBank/DDBJ whole genome shotgun (WGS) entry which is preliminary data.</text>
</comment>
<dbReference type="Proteomes" id="UP000094056">
    <property type="component" value="Unassembled WGS sequence"/>
</dbReference>
<dbReference type="EMBL" id="MAYW01000033">
    <property type="protein sequence ID" value="ODS33269.1"/>
    <property type="molecule type" value="Genomic_DNA"/>
</dbReference>